<dbReference type="SUPFAM" id="SSF52058">
    <property type="entry name" value="L domain-like"/>
    <property type="match status" value="1"/>
</dbReference>
<dbReference type="GO" id="GO:0005634">
    <property type="term" value="C:nucleus"/>
    <property type="evidence" value="ECO:0007669"/>
    <property type="project" value="TreeGrafter"/>
</dbReference>
<dbReference type="InterPro" id="IPR057125">
    <property type="entry name" value="NXF1/2/3/5-like_LRR"/>
</dbReference>
<evidence type="ECO:0000313" key="2">
    <source>
        <dbReference type="Proteomes" id="UP000694925"/>
    </source>
</evidence>
<evidence type="ECO:0000259" key="1">
    <source>
        <dbReference type="Pfam" id="PF24048"/>
    </source>
</evidence>
<dbReference type="Proteomes" id="UP000694925">
    <property type="component" value="Unplaced"/>
</dbReference>
<dbReference type="PANTHER" id="PTHR10662:SF22">
    <property type="entry name" value="NUCLEAR RNA EXPORT FACTOR 1"/>
    <property type="match status" value="1"/>
</dbReference>
<dbReference type="Gene3D" id="3.80.10.10">
    <property type="entry name" value="Ribonuclease Inhibitor"/>
    <property type="match status" value="1"/>
</dbReference>
<name>A0AAJ7NE89_9HYME</name>
<proteinExistence type="predicted"/>
<dbReference type="InterPro" id="IPR032675">
    <property type="entry name" value="LRR_dom_sf"/>
</dbReference>
<dbReference type="InterPro" id="IPR001611">
    <property type="entry name" value="Leu-rich_rpt"/>
</dbReference>
<protein>
    <submittedName>
        <fullName evidence="3">Nuclear RNA export factor 1-like</fullName>
    </submittedName>
</protein>
<dbReference type="GO" id="GO:0003723">
    <property type="term" value="F:RNA binding"/>
    <property type="evidence" value="ECO:0007669"/>
    <property type="project" value="TreeGrafter"/>
</dbReference>
<dbReference type="InterPro" id="IPR030217">
    <property type="entry name" value="NXF_fam"/>
</dbReference>
<gene>
    <name evidence="3" type="primary">LOC108631536</name>
</gene>
<dbReference type="AlphaFoldDB" id="A0AAJ7NE89"/>
<dbReference type="Pfam" id="PF24048">
    <property type="entry name" value="LRR_NXF1-5"/>
    <property type="match status" value="1"/>
</dbReference>
<dbReference type="KEGG" id="ccal:108631536"/>
<dbReference type="GO" id="GO:0016973">
    <property type="term" value="P:poly(A)+ mRNA export from nucleus"/>
    <property type="evidence" value="ECO:0007669"/>
    <property type="project" value="TreeGrafter"/>
</dbReference>
<accession>A0AAJ7NE89</accession>
<dbReference type="PROSITE" id="PS51450">
    <property type="entry name" value="LRR"/>
    <property type="match status" value="2"/>
</dbReference>
<reference evidence="3" key="1">
    <citation type="submission" date="2025-08" db="UniProtKB">
        <authorList>
            <consortium name="RefSeq"/>
        </authorList>
    </citation>
    <scope>IDENTIFICATION</scope>
    <source>
        <tissue evidence="3">Whole body</tissue>
    </source>
</reference>
<evidence type="ECO:0000313" key="3">
    <source>
        <dbReference type="RefSeq" id="XP_017891013.1"/>
    </source>
</evidence>
<dbReference type="RefSeq" id="XP_017891013.1">
    <property type="nucleotide sequence ID" value="XM_018035524.2"/>
</dbReference>
<dbReference type="PANTHER" id="PTHR10662">
    <property type="entry name" value="NUCLEAR RNA EXPORT FACTOR"/>
    <property type="match status" value="1"/>
</dbReference>
<feature type="domain" description="NXF1/2/3/5-like leucine-rich repeat" evidence="1">
    <location>
        <begin position="2"/>
        <end position="88"/>
    </location>
</feature>
<organism evidence="2 3">
    <name type="scientific">Ceratina calcarata</name>
    <dbReference type="NCBI Taxonomy" id="156304"/>
    <lineage>
        <taxon>Eukaryota</taxon>
        <taxon>Metazoa</taxon>
        <taxon>Ecdysozoa</taxon>
        <taxon>Arthropoda</taxon>
        <taxon>Hexapoda</taxon>
        <taxon>Insecta</taxon>
        <taxon>Pterygota</taxon>
        <taxon>Neoptera</taxon>
        <taxon>Endopterygota</taxon>
        <taxon>Hymenoptera</taxon>
        <taxon>Apocrita</taxon>
        <taxon>Aculeata</taxon>
        <taxon>Apoidea</taxon>
        <taxon>Anthophila</taxon>
        <taxon>Apidae</taxon>
        <taxon>Ceratina</taxon>
        <taxon>Zadontomerus</taxon>
    </lineage>
</organism>
<sequence>MLKTVLEIVSEHIPNLEALNLDANMIHTTEALSMLNEKFPKLKILYIGDNKIREIAQIDAIKDLKLEELKLVGNPLCNKYKTRQSDYIR</sequence>
<dbReference type="GeneID" id="108631536"/>
<keyword evidence="2" id="KW-1185">Reference proteome</keyword>